<evidence type="ECO:0000313" key="8">
    <source>
        <dbReference type="Proteomes" id="UP000220158"/>
    </source>
</evidence>
<feature type="coiled-coil region" evidence="4">
    <location>
        <begin position="1254"/>
        <end position="1294"/>
    </location>
</feature>
<feature type="domain" description="Zinc finger PHD-type" evidence="6">
    <location>
        <begin position="2807"/>
        <end position="2854"/>
    </location>
</feature>
<name>A0A1J1H5J3_PLARL</name>
<feature type="region of interest" description="Disordered" evidence="5">
    <location>
        <begin position="1055"/>
        <end position="1078"/>
    </location>
</feature>
<keyword evidence="2" id="KW-0863">Zinc-finger</keyword>
<feature type="domain" description="Zinc finger PHD-type" evidence="6">
    <location>
        <begin position="3859"/>
        <end position="3914"/>
    </location>
</feature>
<keyword evidence="1" id="KW-0479">Metal-binding</keyword>
<dbReference type="InterPro" id="IPR001965">
    <property type="entry name" value="Znf_PHD"/>
</dbReference>
<feature type="compositionally biased region" description="Basic and acidic residues" evidence="5">
    <location>
        <begin position="1331"/>
        <end position="1350"/>
    </location>
</feature>
<proteinExistence type="predicted"/>
<dbReference type="Gene3D" id="3.30.40.10">
    <property type="entry name" value="Zinc/RING finger domain, C3HC4 (zinc finger)"/>
    <property type="match status" value="3"/>
</dbReference>
<keyword evidence="4" id="KW-0175">Coiled coil</keyword>
<dbReference type="KEGG" id="prel:PRELSG_0825500"/>
<accession>A0A1J1H5J3</accession>
<dbReference type="OrthoDB" id="9547406at2759"/>
<evidence type="ECO:0000256" key="2">
    <source>
        <dbReference type="ARBA" id="ARBA00022771"/>
    </source>
</evidence>
<dbReference type="EMBL" id="LN835303">
    <property type="protein sequence ID" value="CRG99827.1"/>
    <property type="molecule type" value="Genomic_DNA"/>
</dbReference>
<keyword evidence="8" id="KW-1185">Reference proteome</keyword>
<evidence type="ECO:0000256" key="1">
    <source>
        <dbReference type="ARBA" id="ARBA00022723"/>
    </source>
</evidence>
<dbReference type="CDD" id="cd15489">
    <property type="entry name" value="PHD_SF"/>
    <property type="match status" value="1"/>
</dbReference>
<feature type="region of interest" description="Disordered" evidence="5">
    <location>
        <begin position="779"/>
        <end position="801"/>
    </location>
</feature>
<evidence type="ECO:0000256" key="5">
    <source>
        <dbReference type="SAM" id="MobiDB-lite"/>
    </source>
</evidence>
<feature type="coiled-coil region" evidence="4">
    <location>
        <begin position="1138"/>
        <end position="1172"/>
    </location>
</feature>
<keyword evidence="3" id="KW-0862">Zinc</keyword>
<sequence length="4957" mass="592117">MDIKTTKKSYLDILKYYSKDEFRNEHIFHNIYEETNNNSYIKDESSTLNVNVELFFSLLFSNKTNYFYNIKNKYSNENVYKRDLEIHEEEKLITKLKKGKKKKAKNIKEQQLFLKNGYKKIESHFFSNTKNKTCTICLINNNSEYLERCKGCSLYFHAYCYKTFCDNFSLNNFICDICLESNNYNNSKNDIKSLYDNYNKYHFSYLKDDDMKEKINEVNISKKKEAYSYLKKVNKYISDNELNNNYRKLKKLKYLNKKKSFRNLLSNGYQSDTIFNRNFYLSEYYYNTDNVKIKKNKKLNGIITLDNFKNTSINYTYEQIKEFKEECGEEIKCSICERTNKNVLMKKKKKNLWFHLCCLYYNDITKNNSILHVYFEYFFFNHYNEDYFINLYNNLKSVNDTIIKKIKTELLNNYNILTNNHSFNFLLNPYYYNLTIKQIKNLIYYNFILNNNQINLNCFSLNSKLNYNTFYNNENDKEAHCNSIDNDTLKNINSCNFNFLHNDMSNMNKDSLLNNNINNKEFFQERKKEDKKKGNLTSVSDHNLQYYKDKNFIYCSDINNYNIINEENYFMNDLLYIANNHTKNEINLSIIKQNEYNNLFKEIEQLIYKRDFINLKILKQIKEKTIEVIKNNSNQICIFCKEFIGIKSKCMFPSCFTYFHVYCYYNKFLENCKKKKKLFIKNNIKESNFYIVKNINNKINIFQKYSKILKKKKHLHNYSTKINKDISYFNISNKESLHHKKKNIKNEDVLNKENNDLITINNNIYSKDVRKMHNHTIQKKLSNSKDYNSPQKTKNNNINENNILHNSKKEHNWYQNNCKKNQNEDELKLNYFDNSSYKDIFDKYNENLKKGGESCNAIINKKEECYNNKTYTDMKENKEKKEIMYINLKEKYNSNVGINKKKEKINNYLSSNKLCKKEWDLLIDKKNNTLGKLDNKNFNEFEKDIALENFNNKNYEKASLYWRKSLYRKKLGNETKYNLKKKSYDSFYNCKKILNDDRLSSIDLSLPNSNEKNIYVSKLDNLDEESSYVSSLFSSSTKYFSSSALTNKSSVRSLSSSSKSSYSSIHSSISPSSSSSSSFYSSSNYSNSYSYSSSSHPTSSSFVSCLSSVSSSSLYNFNDSYPSSCEDNFKYYKTKLQSSKLNNRYNDMKKTKDHERNEIKNVNYENEEENNNNFLSVGLLACNLENVNNNNVYINTIKLTMCPLHNNEKDIRTVMNLKMNTLGNKKYDNLNNIFYHYYNSFLHSLFFSNKYIHIMNEEEAEESENKERKDIKNQQYVKEQVEESKKNYDNVQENNYCINIENKKQACVNKRKYNIKYNYDKKKNNNINIENDNKNNNETNQKNDVETDKFSKKKKKKKLNNLFSYNIDKMKNNKQSNKIFKKNKNAKDEFNIKNSIQMLNSLKSEHEKNTINDVPYNRQILEKIEINTIKRKKSNKKEERKNTNDTKLSIRDFNNKNEETYGNSMTESYKEDHNSNKNEKEKKNQSLIKDKIEKENKNEKEEEEENKNENEKDKDLIYKINEFDEINKNDYEKLEYVKDDSINESNEKNLQSFIKYFDKIIENVETSSIIKNNICEGIYFLRQQNGLNIFQKFSGQFKKHLKIQNKKKKKKKKKKHLGDISILRKINVDIQKGNNKKNNNSDLKKKVNINKYSYLFYRLPLFIFGQKYVNDVDNLKSIYQIKNFFQQNCEFDTSANILSVIELLKNYANHKIFKKNVLSNKTPNDKEEKYKINNNNIKVSSDNENEITNLYNFKINSEYNNTATSCNNEKNSIKEKMNFDEIFYSSEKIKNNTYLNEDIDMNMENIENMFFLNKKMQNNSLNEIDLTIRDKKLTEMNTDVLNRKCFINSDNLKNNENNILNKIKFEYGKTLYAYNELNLNNKIKGKVNKLGDSNYNNCNDTHNTFASNKNKDIDHKNTKIVDDELCKGALSPNKSFNIVFTLFDNGNNIYLLIYESEKDNRKKFTKNKQLKKNEFNNIDYFFNELYNNLHLKNSNENINSILENIFFNNINNNYYSNNSEKLNNLKIDGTVLNKNILQNILKNFNLFSISRNTSIKLVSIFELTYYDYLFIKKHRFFYSKKGVKIYDNCNNLYEIKNNDNEVTEIKNDENEKLKKHFNLLSRELNKIINNNYKEDYNILNSKSIIANDNNIIDENVHLRDNKISNLSNITLHNLNSFEKKNSNVNIFQNTKVLNIDGNKNKNIRINKYTNENQKNANLNISYKNKILHKKISKNIYKKKNKHKKRNKKYFPIINNTFPLNSININNNDISNNTDFIINEYINNKTYDSDIKDYLNDIINIYNNFNIINGLENNNNIDENKLLLTNSFSNYDIYKLFLLDNTELKYFSNNEDKKKYLKDIFINKNILLNFKNSIVKKKQMEFLNENINNKNCEETNYNFLDINNILCFEDNKNKFLKKMSKDNFEELKTNNYIIKNEEEINNNDKIRNEEKINSNDEVRNEEEIKNIKTIDVYKELDKNKNANNWDTINSENFNLTNNKDIVNSLLNCYKTNDTLNILIKNNRTFNSNFIKENSNKLCDDSKNNVSNKILNHLKNNLKKEERKFYDYFNVNNCNENFNMLIDNSYEKIKNLYDNLNEEIIKNKIILISRIIEENHMYNLSDIPIYVNFVFYKYSCVNNWNNLIHNLRDSFLKEEAHFFNIKNNITTDDTKSSEIFLESSNNINTIRNEEMQSNCTFYNDNKTAKHINEEYKQHTSVSNINKYVNNNNENDECDNNNNNNDINISNISTIITTTNISTTKTNTATDAIDISNPHDDTNVVNYNKNNINETNEIANNLIINKNEAMHNAICSVCFNTEMNNINILYKCIGCSIYIHKYCYGIYQKNKNDDFLCDKCAISKFFKKKLQNEDLNKNIGNIKKKKKFNGNYNSNINKDNYNNKLNENDKDLDDNSNILCDNNKDLDDNFINKSFENLNCFICKKYGGALKKTTSKSFVHIFCVLFFISHVFCLNIYNLNYWNINNLNSFEDICCICNQRGFVINCCYNEHFEINNSNNTTNNSYIKNNKCSKYFHPLCAYLEGYHMKVEIYDDKFITTFFYDNCFSLFKIITYCNDHLPLDAYENRNEVKKKRNKYYINNECVSYFNCCEKILKKKDNNINRFNKVQSLHNKQNDNIASFINFNDTNIKKEKYNKNSSITNLDNSNENIQKNNLPIIFKNEHKYVQENYKIITKEYGNNEEHEKNKLDKIIKNNKEIDKKNTNYNNKNDDKNKIEKISKIHIDKNESNDIEIIKIIENDKNKHIINNVSFEKRNNEKNSEEKTNLFNVKDINVKSMNPFNKSDEIKCRVEKNNVSKKTITENLLIKNCSDNKNSLNICDKSNSYKHQTQESRIHETEGKLIDCDLLNNNKNSSTNLLNNTKMNSKILKENVISNKINNNCNELKDLKEKEMKIYDIDRIDDNIKTKDYLKNNNNNTLISQDKRNITNISNEKYTTQILNFIENKNKLENLSSQKNLLFKNIELKKEDLQKAHENYILDKDNNEKDNYKLKLKININDVYRSYKKLMKKKHVKYQVNGILKNIENCGITKSKKENKKSKYMSMKLKEENKEINNSYPNDSLSYNKNRKKIELAKNGNIQKKENMSYIEENVHDLIKSYNNYSYYQNLRNNVFSLYFIDRNVNDYKLVVCSACENLRSKFYSSQEKNNILNLLYTNTYFLQKKNKIKKSKKVYFFNYCHINDKRQEMLKLINFKMLMGCEKCSYFILEKNFFFHLIDKNYLSSCDDSLVVNTNLNMIQLYESKKNKENNKIHDSYIPNKNLREDEEKECFRKCLFEEKNNHSKNYASVYFFKNFCVEIFTHKFLLKKKLLFNDTILRYMIFHNKYSVKNKKHYFNTSIKRVDIKGSICNICKKKSYFLIKCSFEKCYKAFHISCINKKRQFHKFSIEFNIKNSYHIYCNSHCSNTNNFQIKLNLFLLLKVLLKLNNPLIEYIKNKFYKNNIFINYILNSKSLMNSMDVYREKSENKSLKEKLYSNKKGEHFIKTYSKEEINLSNNKQEISYAQNYLKSLKNIDNSVAFTNELNMNFRKKKLKLEENKIFKITKIKNKEKKIIIIFKFLQNLINRNSLFIKLLNDKYYKELKKSTVNNIILEKIEIFKLFLYSLIFSILYPRNMIFKIMDCSYRNILKNYDSVVYNFYYFILNNYKLIKKKYFQKVNIFNNFHSNITENLEEFNFDKFIENFFMKKVVNNIRKEKYKDINKLKKVNKNSSIKKKYTNKNFISNDDKNIENVNPNIDLKMKKKINKKTGLDLSTLKADKAYPDTLEKKKKIIEELNTFFIYEKRKKPSEPSFIFENYESRNKEFIKDSESCYLKESETKLKNRHNEKTKNENQHNYQNKEDIKENFTNLLFEDKIIKNEKISNQNYLLEKKKIEEKCMFLNECNKKKGSCYNGNDKEYKKNLNECNKKKINLNEFDKNKLILSENIKRKDEGNLKKLNKKKVKGLNGNNKKKENFNKIDKTKKRKFTENDNINISLFNENLKKKENLSENDTKENKVDGTLVNYYKEYNKELKFNSKNKIDQNSSYNKEKKAKSKNLHVDHNNSLSDFEYKNSLNPSNYVFMDTNIKYKKRKKSPLNNEKNNQKCEMPYLFKEKKKEILYKNSNIKPINCSNYNLQSSYSLKKKYLTINKEEKNKIKNEEINIEVNYKENNVKNEKYTHKNINCNSINTKNENTQEEIISKKKNDKELTIQKQISKNKYNKKKIFKLNYMKNSSKINTENTIMNTLTNRKKNKLNENHKKIEIIAKLDEENIKIDRYNDKSEETNNKDDKKDRKMDEINGKNNECTQFYKNNDKTDENSNEIHESNHNMNEICNKVNENNNIRNECYNTSEISFKSIEEDKDKNNDLKIKKKIVEKEFFLPDEKNEKKNFNKCIKNKYMKNEENNFIDILEYLEENTCNYKCYYKNIINTLHFNNDLSNDEYIEYILPLNDTKKVGINEKIIKRKTK</sequence>
<feature type="compositionally biased region" description="Basic and acidic residues" evidence="5">
    <location>
        <begin position="4771"/>
        <end position="4789"/>
    </location>
</feature>
<evidence type="ECO:0000256" key="4">
    <source>
        <dbReference type="SAM" id="Coils"/>
    </source>
</evidence>
<dbReference type="InterPro" id="IPR013083">
    <property type="entry name" value="Znf_RING/FYVE/PHD"/>
</dbReference>
<feature type="region of interest" description="Disordered" evidence="5">
    <location>
        <begin position="4771"/>
        <end position="4812"/>
    </location>
</feature>
<feature type="compositionally biased region" description="Polar residues" evidence="5">
    <location>
        <begin position="4790"/>
        <end position="4800"/>
    </location>
</feature>
<gene>
    <name evidence="7" type="ORF">PRELSG_0825500</name>
</gene>
<organism evidence="7 8">
    <name type="scientific">Plasmodium relictum</name>
    <dbReference type="NCBI Taxonomy" id="85471"/>
    <lineage>
        <taxon>Eukaryota</taxon>
        <taxon>Sar</taxon>
        <taxon>Alveolata</taxon>
        <taxon>Apicomplexa</taxon>
        <taxon>Aconoidasida</taxon>
        <taxon>Haemosporida</taxon>
        <taxon>Plasmodiidae</taxon>
        <taxon>Plasmodium</taxon>
        <taxon>Plasmodium (Haemamoeba)</taxon>
    </lineage>
</organism>
<protein>
    <submittedName>
        <fullName evidence="7">Phd finger protein, putative</fullName>
    </submittedName>
</protein>
<dbReference type="RefSeq" id="XP_028532832.1">
    <property type="nucleotide sequence ID" value="XM_028676331.1"/>
</dbReference>
<dbReference type="SMART" id="SM00249">
    <property type="entry name" value="PHD"/>
    <property type="match status" value="3"/>
</dbReference>
<feature type="compositionally biased region" description="Basic and acidic residues" evidence="5">
    <location>
        <begin position="1468"/>
        <end position="1500"/>
    </location>
</feature>
<dbReference type="GO" id="GO:0008270">
    <property type="term" value="F:zinc ion binding"/>
    <property type="evidence" value="ECO:0007669"/>
    <property type="project" value="UniProtKB-KW"/>
</dbReference>
<evidence type="ECO:0000313" key="7">
    <source>
        <dbReference type="EMBL" id="CRG99827.1"/>
    </source>
</evidence>
<feature type="domain" description="Zinc finger PHD-type" evidence="6">
    <location>
        <begin position="133"/>
        <end position="179"/>
    </location>
</feature>
<feature type="region of interest" description="Disordered" evidence="5">
    <location>
        <begin position="1432"/>
        <end position="1511"/>
    </location>
</feature>
<dbReference type="CDD" id="cd15571">
    <property type="entry name" value="ePHD"/>
    <property type="match status" value="1"/>
</dbReference>
<dbReference type="Pfam" id="PF13832">
    <property type="entry name" value="zf-HC5HC2H_2"/>
    <property type="match status" value="1"/>
</dbReference>
<dbReference type="InterPro" id="IPR019787">
    <property type="entry name" value="Znf_PHD-finger"/>
</dbReference>
<feature type="region of interest" description="Disordered" evidence="5">
    <location>
        <begin position="1325"/>
        <end position="1355"/>
    </location>
</feature>
<feature type="compositionally biased region" description="Polar residues" evidence="5">
    <location>
        <begin position="779"/>
        <end position="794"/>
    </location>
</feature>
<evidence type="ECO:0000256" key="3">
    <source>
        <dbReference type="ARBA" id="ARBA00022833"/>
    </source>
</evidence>
<dbReference type="Proteomes" id="UP000220158">
    <property type="component" value="Chromosome 8"/>
</dbReference>
<reference evidence="7 8" key="1">
    <citation type="submission" date="2015-04" db="EMBL/GenBank/DDBJ databases">
        <authorList>
            <consortium name="Pathogen Informatics"/>
        </authorList>
    </citation>
    <scope>NUCLEOTIDE SEQUENCE [LARGE SCALE GENOMIC DNA]</scope>
    <source>
        <strain evidence="7 8">SGS1</strain>
    </source>
</reference>
<evidence type="ECO:0000259" key="6">
    <source>
        <dbReference type="SMART" id="SM00249"/>
    </source>
</evidence>
<dbReference type="GeneID" id="39735931"/>
<dbReference type="InterPro" id="IPR011011">
    <property type="entry name" value="Znf_FYVE_PHD"/>
</dbReference>
<dbReference type="SUPFAM" id="SSF57903">
    <property type="entry name" value="FYVE/PHD zinc finger"/>
    <property type="match status" value="2"/>
</dbReference>
<feature type="compositionally biased region" description="Basic and acidic residues" evidence="5">
    <location>
        <begin position="4801"/>
        <end position="4812"/>
    </location>
</feature>
<dbReference type="VEuPathDB" id="PlasmoDB:PRELSG_0825500"/>
<feature type="compositionally biased region" description="Basic and acidic residues" evidence="5">
    <location>
        <begin position="1436"/>
        <end position="1459"/>
    </location>
</feature>
<dbReference type="Pfam" id="PF13831">
    <property type="entry name" value="PHD_2"/>
    <property type="match status" value="1"/>
</dbReference>